<dbReference type="SMART" id="SM00164">
    <property type="entry name" value="TBC"/>
    <property type="match status" value="1"/>
</dbReference>
<accession>A0A8H7R5L1</accession>
<gene>
    <name evidence="5" type="ORF">INT46_011441</name>
</gene>
<evidence type="ECO:0000313" key="6">
    <source>
        <dbReference type="Proteomes" id="UP000650833"/>
    </source>
</evidence>
<keyword evidence="3" id="KW-0472">Membrane</keyword>
<dbReference type="PANTHER" id="PTHR20913">
    <property type="entry name" value="TBC1 DOMAIN FAMILY MEMBER 20/GTPASE"/>
    <property type="match status" value="1"/>
</dbReference>
<dbReference type="OrthoDB" id="206700at2759"/>
<dbReference type="GO" id="GO:0005096">
    <property type="term" value="F:GTPase activator activity"/>
    <property type="evidence" value="ECO:0007669"/>
    <property type="project" value="UniProtKB-KW"/>
</dbReference>
<dbReference type="Gene3D" id="1.10.472.80">
    <property type="entry name" value="Ypt/Rab-GAP domain of gyp1p, domain 3"/>
    <property type="match status" value="1"/>
</dbReference>
<organism evidence="5 6">
    <name type="scientific">Mucor plumbeus</name>
    <dbReference type="NCBI Taxonomy" id="97098"/>
    <lineage>
        <taxon>Eukaryota</taxon>
        <taxon>Fungi</taxon>
        <taxon>Fungi incertae sedis</taxon>
        <taxon>Mucoromycota</taxon>
        <taxon>Mucoromycotina</taxon>
        <taxon>Mucoromycetes</taxon>
        <taxon>Mucorales</taxon>
        <taxon>Mucorineae</taxon>
        <taxon>Mucoraceae</taxon>
        <taxon>Mucor</taxon>
    </lineage>
</organism>
<dbReference type="InterPro" id="IPR000195">
    <property type="entry name" value="Rab-GAP-TBC_dom"/>
</dbReference>
<feature type="region of interest" description="Disordered" evidence="2">
    <location>
        <begin position="1"/>
        <end position="25"/>
    </location>
</feature>
<evidence type="ECO:0000313" key="5">
    <source>
        <dbReference type="EMBL" id="KAG2203536.1"/>
    </source>
</evidence>
<dbReference type="GO" id="GO:0005789">
    <property type="term" value="C:endoplasmic reticulum membrane"/>
    <property type="evidence" value="ECO:0007669"/>
    <property type="project" value="TreeGrafter"/>
</dbReference>
<sequence>MKRKQHRQRKHLKKRNKQNYKENLAQENDEFQDVLKINQALSTENYSLLREIGREIGFTSDAIRRRVWPFLLHCTDIDQEKVTEGSLDVPHKDEEQVKLDVIRSFNSFPKNIDQDDKKKLQGHLEHVIVHVLRLYPSLYYYQGFHDICSVFILLFDEMYVTMEPVLKQLTILDTIIRLEDLELYEFITEAGVLPYYCLSWVITWCSHDLDDLDKIARLFDLFLSSNPFMVVYFAAAVVLSRRDQVLELPCDTSTIHSFLTKLPKDIDVDSLCQKACELEEKYSVFEIQCQSSIALDQVSAINRFEKDWLPISSLQDLNDTIKDHIIPILQDKVEHKPIELVSTVSNKQHVHQSNSILQKLQQLDKKDAFLYTLLTVGASVSLIVMFMSNSELMREWLMTGV</sequence>
<feature type="transmembrane region" description="Helical" evidence="3">
    <location>
        <begin position="368"/>
        <end position="388"/>
    </location>
</feature>
<keyword evidence="3" id="KW-1133">Transmembrane helix</keyword>
<feature type="domain" description="Rab-GAP TBC" evidence="4">
    <location>
        <begin position="58"/>
        <end position="226"/>
    </location>
</feature>
<evidence type="ECO:0000256" key="2">
    <source>
        <dbReference type="SAM" id="MobiDB-lite"/>
    </source>
</evidence>
<dbReference type="EMBL" id="JAEPRC010000226">
    <property type="protein sequence ID" value="KAG2203536.1"/>
    <property type="molecule type" value="Genomic_DNA"/>
</dbReference>
<dbReference type="AlphaFoldDB" id="A0A8H7R5L1"/>
<keyword evidence="1" id="KW-0343">GTPase activation</keyword>
<protein>
    <recommendedName>
        <fullName evidence="4">Rab-GAP TBC domain-containing protein</fullName>
    </recommendedName>
</protein>
<dbReference type="SUPFAM" id="SSF47923">
    <property type="entry name" value="Ypt/Rab-GAP domain of gyp1p"/>
    <property type="match status" value="2"/>
</dbReference>
<dbReference type="Pfam" id="PF00566">
    <property type="entry name" value="RabGAP-TBC"/>
    <property type="match status" value="2"/>
</dbReference>
<feature type="compositionally biased region" description="Basic residues" evidence="2">
    <location>
        <begin position="1"/>
        <end position="18"/>
    </location>
</feature>
<evidence type="ECO:0000256" key="1">
    <source>
        <dbReference type="ARBA" id="ARBA00022468"/>
    </source>
</evidence>
<name>A0A8H7R5L1_9FUNG</name>
<comment type="caution">
    <text evidence="5">The sequence shown here is derived from an EMBL/GenBank/DDBJ whole genome shotgun (WGS) entry which is preliminary data.</text>
</comment>
<evidence type="ECO:0000259" key="4">
    <source>
        <dbReference type="PROSITE" id="PS50086"/>
    </source>
</evidence>
<dbReference type="PANTHER" id="PTHR20913:SF7">
    <property type="entry name" value="RE60063P"/>
    <property type="match status" value="1"/>
</dbReference>
<keyword evidence="3" id="KW-0812">Transmembrane</keyword>
<dbReference type="Proteomes" id="UP000650833">
    <property type="component" value="Unassembled WGS sequence"/>
</dbReference>
<dbReference type="InterPro" id="IPR035969">
    <property type="entry name" value="Rab-GAP_TBC_sf"/>
</dbReference>
<dbReference type="Gene3D" id="1.10.8.1310">
    <property type="match status" value="1"/>
</dbReference>
<proteinExistence type="predicted"/>
<dbReference type="InterPro" id="IPR045913">
    <property type="entry name" value="TBC20/Gyp8-like"/>
</dbReference>
<evidence type="ECO:0000256" key="3">
    <source>
        <dbReference type="SAM" id="Phobius"/>
    </source>
</evidence>
<keyword evidence="6" id="KW-1185">Reference proteome</keyword>
<reference evidence="5" key="1">
    <citation type="submission" date="2020-12" db="EMBL/GenBank/DDBJ databases">
        <title>Metabolic potential, ecology and presence of endohyphal bacteria is reflected in genomic diversity of Mucoromycotina.</title>
        <authorList>
            <person name="Muszewska A."/>
            <person name="Okrasinska A."/>
            <person name="Steczkiewicz K."/>
            <person name="Drgas O."/>
            <person name="Orlowska M."/>
            <person name="Perlinska-Lenart U."/>
            <person name="Aleksandrzak-Piekarczyk T."/>
            <person name="Szatraj K."/>
            <person name="Zielenkiewicz U."/>
            <person name="Pilsyk S."/>
            <person name="Malc E."/>
            <person name="Mieczkowski P."/>
            <person name="Kruszewska J.S."/>
            <person name="Biernat P."/>
            <person name="Pawlowska J."/>
        </authorList>
    </citation>
    <scope>NUCLEOTIDE SEQUENCE</scope>
    <source>
        <strain evidence="5">CBS 226.32</strain>
    </source>
</reference>
<dbReference type="GO" id="GO:0006888">
    <property type="term" value="P:endoplasmic reticulum to Golgi vesicle-mediated transport"/>
    <property type="evidence" value="ECO:0007669"/>
    <property type="project" value="TreeGrafter"/>
</dbReference>
<dbReference type="PROSITE" id="PS50086">
    <property type="entry name" value="TBC_RABGAP"/>
    <property type="match status" value="1"/>
</dbReference>